<dbReference type="CDD" id="cd08274">
    <property type="entry name" value="MDR9"/>
    <property type="match status" value="1"/>
</dbReference>
<evidence type="ECO:0000259" key="2">
    <source>
        <dbReference type="SMART" id="SM00829"/>
    </source>
</evidence>
<dbReference type="PANTHER" id="PTHR43677:SF4">
    <property type="entry name" value="QUINONE OXIDOREDUCTASE-LIKE PROTEIN 2"/>
    <property type="match status" value="1"/>
</dbReference>
<dbReference type="eggNOG" id="COG0604">
    <property type="taxonomic scope" value="Bacteria"/>
</dbReference>
<dbReference type="AlphaFoldDB" id="C7MHC4"/>
<evidence type="ECO:0000256" key="1">
    <source>
        <dbReference type="SAM" id="MobiDB-lite"/>
    </source>
</evidence>
<dbReference type="InterPro" id="IPR020843">
    <property type="entry name" value="ER"/>
</dbReference>
<gene>
    <name evidence="3" type="ordered locus">Bfae_04630</name>
</gene>
<evidence type="ECO:0000313" key="3">
    <source>
        <dbReference type="EMBL" id="ACU84333.1"/>
    </source>
</evidence>
<feature type="region of interest" description="Disordered" evidence="1">
    <location>
        <begin position="357"/>
        <end position="392"/>
    </location>
</feature>
<dbReference type="InterPro" id="IPR011032">
    <property type="entry name" value="GroES-like_sf"/>
</dbReference>
<dbReference type="OrthoDB" id="3175656at2"/>
<organism evidence="3 4">
    <name type="scientific">Brachybacterium faecium (strain ATCC 43885 / DSM 4810 / JCM 11609 / LMG 19847 / NBRC 14762 / NCIMB 9860 / 6-10)</name>
    <dbReference type="NCBI Taxonomy" id="446465"/>
    <lineage>
        <taxon>Bacteria</taxon>
        <taxon>Bacillati</taxon>
        <taxon>Actinomycetota</taxon>
        <taxon>Actinomycetes</taxon>
        <taxon>Micrococcales</taxon>
        <taxon>Dermabacteraceae</taxon>
        <taxon>Brachybacterium</taxon>
    </lineage>
</organism>
<dbReference type="Pfam" id="PF13602">
    <property type="entry name" value="ADH_zinc_N_2"/>
    <property type="match status" value="1"/>
</dbReference>
<dbReference type="Pfam" id="PF08240">
    <property type="entry name" value="ADH_N"/>
    <property type="match status" value="1"/>
</dbReference>
<dbReference type="PATRIC" id="fig|446465.5.peg.457"/>
<dbReference type="PANTHER" id="PTHR43677">
    <property type="entry name" value="SHORT-CHAIN DEHYDROGENASE/REDUCTASE"/>
    <property type="match status" value="1"/>
</dbReference>
<protein>
    <submittedName>
        <fullName evidence="3">Zn-dependent oxidoreductase, NADPH:quinone reductase</fullName>
    </submittedName>
</protein>
<dbReference type="SUPFAM" id="SSF51735">
    <property type="entry name" value="NAD(P)-binding Rossmann-fold domains"/>
    <property type="match status" value="1"/>
</dbReference>
<keyword evidence="4" id="KW-1185">Reference proteome</keyword>
<dbReference type="SMART" id="SM00829">
    <property type="entry name" value="PKS_ER"/>
    <property type="match status" value="1"/>
</dbReference>
<dbReference type="KEGG" id="bfa:Bfae_04630"/>
<evidence type="ECO:0000313" key="4">
    <source>
        <dbReference type="Proteomes" id="UP000001919"/>
    </source>
</evidence>
<accession>C7MHC4</accession>
<dbReference type="STRING" id="446465.Bfae_04630"/>
<sequence>MQAVQLIGHGGLEQLVHSPDVPTPAPAAGEVLIDVHACGMNNTDIWVREGAYGSDTDPGAISTWRRGRSTLTFPRIQGADIVGVVAAVGEGVPAERLGERVMVDFSLYHRPEGDDSLADIDYIGHGRDGGYAEYVTVPAENAHPVTSELPDAALATFCCAYLTAEHMLDRARVTTGERVLVTGASGGVGSALLQLARVRGAIPYAVTSPGKEAALLAIGAESTILRDAPDLVGETARTVDGPVDVVADLVAGPLFGDLLRILRPEGRYITAGAIGGPVVELDLRTVYLKHLELHGSSQGTRTAFRRLLGHIESGAIRPLLDRTFRLSELHDAQRAFLTRTHIGKLVVVPDRHWDAVGAPHAGGRGAETGSPAPSDAAPGAPGPHGSGVPDAP</sequence>
<feature type="domain" description="Enoyl reductase (ER)" evidence="2">
    <location>
        <begin position="10"/>
        <end position="347"/>
    </location>
</feature>
<dbReference type="Gene3D" id="3.90.180.10">
    <property type="entry name" value="Medium-chain alcohol dehydrogenases, catalytic domain"/>
    <property type="match status" value="1"/>
</dbReference>
<dbReference type="GO" id="GO:0016491">
    <property type="term" value="F:oxidoreductase activity"/>
    <property type="evidence" value="ECO:0007669"/>
    <property type="project" value="InterPro"/>
</dbReference>
<dbReference type="Gene3D" id="3.40.50.720">
    <property type="entry name" value="NAD(P)-binding Rossmann-like Domain"/>
    <property type="match status" value="1"/>
</dbReference>
<dbReference type="GO" id="GO:0008270">
    <property type="term" value="F:zinc ion binding"/>
    <property type="evidence" value="ECO:0007669"/>
    <property type="project" value="InterPro"/>
</dbReference>
<reference evidence="3 4" key="1">
    <citation type="journal article" date="2009" name="Stand. Genomic Sci.">
        <title>Complete genome sequence of Brachybacterium faecium type strain (Schefferle 6-10).</title>
        <authorList>
            <person name="Lapidus A."/>
            <person name="Pukall R."/>
            <person name="Labuttii K."/>
            <person name="Copeland A."/>
            <person name="Del Rio T.G."/>
            <person name="Nolan M."/>
            <person name="Chen F."/>
            <person name="Lucas S."/>
            <person name="Tice H."/>
            <person name="Cheng J.F."/>
            <person name="Bruce D."/>
            <person name="Goodwin L."/>
            <person name="Pitluck S."/>
            <person name="Rohde M."/>
            <person name="Goker M."/>
            <person name="Pati A."/>
            <person name="Ivanova N."/>
            <person name="Mavrommatis K."/>
            <person name="Chen A."/>
            <person name="Palaniappan K."/>
            <person name="D'haeseleer P."/>
            <person name="Chain P."/>
            <person name="Bristow J."/>
            <person name="Eisen J.A."/>
            <person name="Markowitz V."/>
            <person name="Hugenholtz P."/>
            <person name="Kyrpides N.C."/>
            <person name="Klenk H.P."/>
        </authorList>
    </citation>
    <scope>NUCLEOTIDE SEQUENCE [LARGE SCALE GENOMIC DNA]</scope>
    <source>
        <strain evidence="4">ATCC 43885 / DSM 4810 / JCM 11609 / LMG 19847 / NBRC 14762 / NCIMB 9860 / 6-10</strain>
    </source>
</reference>
<dbReference type="InterPro" id="IPR013154">
    <property type="entry name" value="ADH-like_N"/>
</dbReference>
<proteinExistence type="predicted"/>
<dbReference type="InterPro" id="IPR002364">
    <property type="entry name" value="Quin_OxRdtase/zeta-crystal_CS"/>
</dbReference>
<name>C7MHC4_BRAFD</name>
<dbReference type="Proteomes" id="UP000001919">
    <property type="component" value="Chromosome"/>
</dbReference>
<dbReference type="PROSITE" id="PS01162">
    <property type="entry name" value="QOR_ZETA_CRYSTAL"/>
    <property type="match status" value="1"/>
</dbReference>
<feature type="compositionally biased region" description="Low complexity" evidence="1">
    <location>
        <begin position="369"/>
        <end position="379"/>
    </location>
</feature>
<dbReference type="InterPro" id="IPR036291">
    <property type="entry name" value="NAD(P)-bd_dom_sf"/>
</dbReference>
<dbReference type="HOGENOM" id="CLU_026673_3_4_11"/>
<dbReference type="InterPro" id="IPR051397">
    <property type="entry name" value="Zn-ADH-like_protein"/>
</dbReference>
<dbReference type="EMBL" id="CP001643">
    <property type="protein sequence ID" value="ACU84333.1"/>
    <property type="molecule type" value="Genomic_DNA"/>
</dbReference>
<dbReference type="SUPFAM" id="SSF50129">
    <property type="entry name" value="GroES-like"/>
    <property type="match status" value="1"/>
</dbReference>